<dbReference type="InterPro" id="IPR002575">
    <property type="entry name" value="Aminoglycoside_PTrfase"/>
</dbReference>
<accession>A0A7X5EZM2</accession>
<keyword evidence="3" id="KW-1185">Reference proteome</keyword>
<dbReference type="RefSeq" id="WP_161707753.1">
    <property type="nucleotide sequence ID" value="NZ_JAABLQ010000001.1"/>
</dbReference>
<dbReference type="AlphaFoldDB" id="A0A7X5EZM2"/>
<dbReference type="Pfam" id="PF01636">
    <property type="entry name" value="APH"/>
    <property type="match status" value="1"/>
</dbReference>
<proteinExistence type="predicted"/>
<feature type="domain" description="Aminoglycoside phosphotransferase" evidence="1">
    <location>
        <begin position="33"/>
        <end position="249"/>
    </location>
</feature>
<evidence type="ECO:0000313" key="2">
    <source>
        <dbReference type="EMBL" id="NBN77060.1"/>
    </source>
</evidence>
<dbReference type="GO" id="GO:0006646">
    <property type="term" value="P:phosphatidylethanolamine biosynthetic process"/>
    <property type="evidence" value="ECO:0007669"/>
    <property type="project" value="TreeGrafter"/>
</dbReference>
<evidence type="ECO:0000313" key="3">
    <source>
        <dbReference type="Proteomes" id="UP000586722"/>
    </source>
</evidence>
<organism evidence="2 3">
    <name type="scientific">Pannonibacter tanglangensis</name>
    <dbReference type="NCBI Taxonomy" id="2750084"/>
    <lineage>
        <taxon>Bacteria</taxon>
        <taxon>Pseudomonadati</taxon>
        <taxon>Pseudomonadota</taxon>
        <taxon>Alphaproteobacteria</taxon>
        <taxon>Hyphomicrobiales</taxon>
        <taxon>Stappiaceae</taxon>
        <taxon>Pannonibacter</taxon>
    </lineage>
</organism>
<gene>
    <name evidence="2" type="ORF">GWI72_02130</name>
</gene>
<evidence type="ECO:0000259" key="1">
    <source>
        <dbReference type="Pfam" id="PF01636"/>
    </source>
</evidence>
<dbReference type="SUPFAM" id="SSF56112">
    <property type="entry name" value="Protein kinase-like (PK-like)"/>
    <property type="match status" value="1"/>
</dbReference>
<protein>
    <submittedName>
        <fullName evidence="2">Phosphotransferase</fullName>
    </submittedName>
</protein>
<sequence length="296" mass="30733">MKPVSPAGSVPDVLVALPELQRVIGPICAIAALSGFGNEVFRVDGDRGSFILRIERPSLKGRVDRHLEAAYARRAAALGFGPQVLFADPARGVMLLRAVPDARPLGAGDAADPAEAAQLGALLRRLHTDVTLSGARFDPAAWLAARRPALVAAGLLDGDALAVARSVEDLARQEGGAAGPAVPSHCDLVPQNVLLSQGRLWLIDFEYAGRADPAWDLAYAGLEAAYGGAARMALLAGYCAGDLAAAARLAPRVARMRPVCDVVSAFWALEQMAAGNPAADFASYADTRLARAAGAL</sequence>
<dbReference type="EMBL" id="JAABLQ010000001">
    <property type="protein sequence ID" value="NBN77060.1"/>
    <property type="molecule type" value="Genomic_DNA"/>
</dbReference>
<dbReference type="GO" id="GO:0005737">
    <property type="term" value="C:cytoplasm"/>
    <property type="evidence" value="ECO:0007669"/>
    <property type="project" value="TreeGrafter"/>
</dbReference>
<name>A0A7X5EZM2_9HYPH</name>
<comment type="caution">
    <text evidence="2">The sequence shown here is derived from an EMBL/GenBank/DDBJ whole genome shotgun (WGS) entry which is preliminary data.</text>
</comment>
<dbReference type="InterPro" id="IPR011009">
    <property type="entry name" value="Kinase-like_dom_sf"/>
</dbReference>
<dbReference type="PANTHER" id="PTHR22603:SF66">
    <property type="entry name" value="ETHANOLAMINE KINASE"/>
    <property type="match status" value="1"/>
</dbReference>
<reference evidence="3" key="1">
    <citation type="submission" date="2020-01" db="EMBL/GenBank/DDBJ databases">
        <authorList>
            <person name="Fang Y."/>
            <person name="Sun R."/>
            <person name="Nie L."/>
            <person name="He J."/>
            <person name="Hao L."/>
            <person name="Wang L."/>
            <person name="Su S."/>
            <person name="Lv E."/>
            <person name="Zhang Z."/>
            <person name="Xie R."/>
            <person name="Liu H."/>
        </authorList>
    </citation>
    <scope>NUCLEOTIDE SEQUENCE [LARGE SCALE GENOMIC DNA]</scope>
    <source>
        <strain evidence="3">XCT-53</strain>
    </source>
</reference>
<dbReference type="Gene3D" id="3.90.1200.10">
    <property type="match status" value="1"/>
</dbReference>
<dbReference type="Proteomes" id="UP000586722">
    <property type="component" value="Unassembled WGS sequence"/>
</dbReference>
<dbReference type="CDD" id="cd05151">
    <property type="entry name" value="ChoK-like"/>
    <property type="match status" value="1"/>
</dbReference>
<dbReference type="Gene3D" id="3.30.200.20">
    <property type="entry name" value="Phosphorylase Kinase, domain 1"/>
    <property type="match status" value="1"/>
</dbReference>
<dbReference type="PANTHER" id="PTHR22603">
    <property type="entry name" value="CHOLINE/ETHANOALAMINE KINASE"/>
    <property type="match status" value="1"/>
</dbReference>
<dbReference type="GO" id="GO:0004305">
    <property type="term" value="F:ethanolamine kinase activity"/>
    <property type="evidence" value="ECO:0007669"/>
    <property type="project" value="TreeGrafter"/>
</dbReference>